<dbReference type="PANTHER" id="PTHR14513">
    <property type="entry name" value="PROTECTION OF TELOMERES 1"/>
    <property type="match status" value="1"/>
</dbReference>
<keyword evidence="4" id="KW-0238">DNA-binding</keyword>
<comment type="caution">
    <text evidence="6">The sequence shown here is derived from an EMBL/GenBank/DDBJ whole genome shotgun (WGS) entry which is preliminary data.</text>
</comment>
<proteinExistence type="predicted"/>
<dbReference type="GO" id="GO:0010521">
    <property type="term" value="F:telomerase inhibitor activity"/>
    <property type="evidence" value="ECO:0007669"/>
    <property type="project" value="TreeGrafter"/>
</dbReference>
<keyword evidence="7" id="KW-1185">Reference proteome</keyword>
<dbReference type="InterPro" id="IPR028389">
    <property type="entry name" value="POT1"/>
</dbReference>
<evidence type="ECO:0000259" key="5">
    <source>
        <dbReference type="SMART" id="SM00976"/>
    </source>
</evidence>
<feature type="domain" description="Telomeric single stranded DNA binding POT1/Cdc13" evidence="5">
    <location>
        <begin position="155"/>
        <end position="297"/>
    </location>
</feature>
<evidence type="ECO:0000256" key="1">
    <source>
        <dbReference type="ARBA" id="ARBA00004574"/>
    </source>
</evidence>
<protein>
    <recommendedName>
        <fullName evidence="5">Telomeric single stranded DNA binding POT1/Cdc13 domain-containing protein</fullName>
    </recommendedName>
</protein>
<dbReference type="GO" id="GO:0000783">
    <property type="term" value="C:nuclear telomere cap complex"/>
    <property type="evidence" value="ECO:0007669"/>
    <property type="project" value="TreeGrafter"/>
</dbReference>
<gene>
    <name evidence="6" type="ORF">SteCoe_27617</name>
</gene>
<sequence length="542" mass="62148">MLLQQSGKGQNKGPLELTLLNKVLFPPDLLKLTLITSDSCKVNLFVEGKPYVNFFNQLHTKTILTLMSFVIKDDFTIFKKHIPECLSAETIALSPSDFKFYLELAKPFGSMLLSFAANSLELSDTTDFNSVDLSGLYTHKESVSLSPERHAGEKFLDLSQIYEKLKTAPISCSCWAVLVDCCDSYHPKDISQDFLVTYKITDPSIYPEHACINIFHKDPKSIPKIAHFGDIIFFSQLQFKDYKGIIQGVVPASSKLSSYHVFMYNDVNFTPYASYKSNFNRDPEGEKRINSLIPWVSNTLENSLPSFWTKTLKKLTEITEEENENEIDVIGRVLDITATGINPEDPVVVFLGDGDKIFQFTVTHERRRLLRWVKPADTIRIRSVFREMNVLYLNIYTEILKLPFKSLQVLPISSSEQLLMLKRYFYCETSMQQISQVAHKYMKFPLVSFDKINMYPVESIIRIEGYIVRIKFKTITKIVVWDGFDEKNRLDAVIEGEDLEKFLNGILWENAPARICSADKLFHAAVKVCTDHLQIVHTQLIN</sequence>
<dbReference type="PANTHER" id="PTHR14513:SF0">
    <property type="entry name" value="PROTECTION OF TELOMERES PROTEIN 1"/>
    <property type="match status" value="1"/>
</dbReference>
<keyword evidence="2" id="KW-0158">Chromosome</keyword>
<dbReference type="GO" id="GO:0016233">
    <property type="term" value="P:telomere capping"/>
    <property type="evidence" value="ECO:0007669"/>
    <property type="project" value="TreeGrafter"/>
</dbReference>
<dbReference type="InterPro" id="IPR012340">
    <property type="entry name" value="NA-bd_OB-fold"/>
</dbReference>
<dbReference type="Proteomes" id="UP000187209">
    <property type="component" value="Unassembled WGS sequence"/>
</dbReference>
<dbReference type="EMBL" id="MPUH01000806">
    <property type="protein sequence ID" value="OMJ73656.1"/>
    <property type="molecule type" value="Genomic_DNA"/>
</dbReference>
<dbReference type="AlphaFoldDB" id="A0A1R2BA73"/>
<dbReference type="OrthoDB" id="322770at2759"/>
<dbReference type="Pfam" id="PF02765">
    <property type="entry name" value="POT1"/>
    <property type="match status" value="1"/>
</dbReference>
<reference evidence="6 7" key="1">
    <citation type="submission" date="2016-11" db="EMBL/GenBank/DDBJ databases">
        <title>The macronuclear genome of Stentor coeruleus: a giant cell with tiny introns.</title>
        <authorList>
            <person name="Slabodnick M."/>
            <person name="Ruby J.G."/>
            <person name="Reiff S.B."/>
            <person name="Swart E.C."/>
            <person name="Gosai S."/>
            <person name="Prabakaran S."/>
            <person name="Witkowska E."/>
            <person name="Larue G.E."/>
            <person name="Fisher S."/>
            <person name="Freeman R.M."/>
            <person name="Gunawardena J."/>
            <person name="Chu W."/>
            <person name="Stover N.A."/>
            <person name="Gregory B.D."/>
            <person name="Nowacki M."/>
            <person name="Derisi J."/>
            <person name="Roy S.W."/>
            <person name="Marshall W.F."/>
            <person name="Sood P."/>
        </authorList>
    </citation>
    <scope>NUCLEOTIDE SEQUENCE [LARGE SCALE GENOMIC DNA]</scope>
    <source>
        <strain evidence="6">WM001</strain>
    </source>
</reference>
<evidence type="ECO:0000256" key="4">
    <source>
        <dbReference type="ARBA" id="ARBA00023125"/>
    </source>
</evidence>
<dbReference type="SUPFAM" id="SSF50249">
    <property type="entry name" value="Nucleic acid-binding proteins"/>
    <property type="match status" value="1"/>
</dbReference>
<organism evidence="6 7">
    <name type="scientific">Stentor coeruleus</name>
    <dbReference type="NCBI Taxonomy" id="5963"/>
    <lineage>
        <taxon>Eukaryota</taxon>
        <taxon>Sar</taxon>
        <taxon>Alveolata</taxon>
        <taxon>Ciliophora</taxon>
        <taxon>Postciliodesmatophora</taxon>
        <taxon>Heterotrichea</taxon>
        <taxon>Heterotrichida</taxon>
        <taxon>Stentoridae</taxon>
        <taxon>Stentor</taxon>
    </lineage>
</organism>
<evidence type="ECO:0000256" key="3">
    <source>
        <dbReference type="ARBA" id="ARBA00022895"/>
    </source>
</evidence>
<dbReference type="Gene3D" id="2.40.50.140">
    <property type="entry name" value="Nucleic acid-binding proteins"/>
    <property type="match status" value="1"/>
</dbReference>
<comment type="subcellular location">
    <subcellularLocation>
        <location evidence="1">Chromosome</location>
        <location evidence="1">Telomere</location>
    </subcellularLocation>
</comment>
<evidence type="ECO:0000313" key="7">
    <source>
        <dbReference type="Proteomes" id="UP000187209"/>
    </source>
</evidence>
<dbReference type="InterPro" id="IPR011564">
    <property type="entry name" value="Telomer_end-bd_POT1/Cdc13"/>
</dbReference>
<evidence type="ECO:0000313" key="6">
    <source>
        <dbReference type="EMBL" id="OMJ73656.1"/>
    </source>
</evidence>
<dbReference type="SMART" id="SM00976">
    <property type="entry name" value="Telo_bind"/>
    <property type="match status" value="1"/>
</dbReference>
<dbReference type="GO" id="GO:0098505">
    <property type="term" value="F:G-rich strand telomeric DNA binding"/>
    <property type="evidence" value="ECO:0007669"/>
    <property type="project" value="TreeGrafter"/>
</dbReference>
<evidence type="ECO:0000256" key="2">
    <source>
        <dbReference type="ARBA" id="ARBA00022454"/>
    </source>
</evidence>
<accession>A0A1R2BA73</accession>
<keyword evidence="3" id="KW-0779">Telomere</keyword>
<dbReference type="GO" id="GO:0032210">
    <property type="term" value="P:regulation of telomere maintenance via telomerase"/>
    <property type="evidence" value="ECO:0007669"/>
    <property type="project" value="TreeGrafter"/>
</dbReference>
<name>A0A1R2BA73_9CILI</name>